<sequence length="189" mass="22195">MSQDKFTNIYRLPGSIQIRIGKWQQTFRGTSDIVLHQAIQVRNKQFKSKMLSPTGWVVNLFDSSDISITHHGKYIQTAMRALIDRKVAYKRIYLSTMPLDQAEPALIEFKQEWIQKHNRVAKKYNQIKLKEFLRYAIEEQETLYPSIPEGKFDRALWNKLVVSELGSAKKYNNPFFVKRAQIKQTVEAE</sequence>
<reference evidence="1" key="1">
    <citation type="submission" date="2021-11" db="EMBL/GenBank/DDBJ databases">
        <authorList>
            <person name="Rodrigo-Torres L."/>
            <person name="Arahal R. D."/>
            <person name="Lucena T."/>
        </authorList>
    </citation>
    <scope>NUCLEOTIDE SEQUENCE</scope>
    <source>
        <strain evidence="1">CECT 7928</strain>
    </source>
</reference>
<dbReference type="Proteomes" id="UP000838748">
    <property type="component" value="Unassembled WGS sequence"/>
</dbReference>
<evidence type="ECO:0000313" key="2">
    <source>
        <dbReference type="Proteomes" id="UP000838748"/>
    </source>
</evidence>
<name>A0ABM8ZZA9_9VIBR</name>
<evidence type="ECO:0008006" key="3">
    <source>
        <dbReference type="Google" id="ProtNLM"/>
    </source>
</evidence>
<keyword evidence="2" id="KW-1185">Reference proteome</keyword>
<evidence type="ECO:0000313" key="1">
    <source>
        <dbReference type="EMBL" id="CAH0536369.1"/>
    </source>
</evidence>
<dbReference type="RefSeq" id="WP_237359791.1">
    <property type="nucleotide sequence ID" value="NZ_CAKLDM010000001.1"/>
</dbReference>
<proteinExistence type="predicted"/>
<comment type="caution">
    <text evidence="1">The sequence shown here is derived from an EMBL/GenBank/DDBJ whole genome shotgun (WGS) entry which is preliminary data.</text>
</comment>
<organism evidence="1 2">
    <name type="scientific">Vibrio marisflavi CECT 7928</name>
    <dbReference type="NCBI Taxonomy" id="634439"/>
    <lineage>
        <taxon>Bacteria</taxon>
        <taxon>Pseudomonadati</taxon>
        <taxon>Pseudomonadota</taxon>
        <taxon>Gammaproteobacteria</taxon>
        <taxon>Vibrionales</taxon>
        <taxon>Vibrionaceae</taxon>
        <taxon>Vibrio</taxon>
    </lineage>
</organism>
<dbReference type="EMBL" id="CAKLDM010000001">
    <property type="protein sequence ID" value="CAH0536369.1"/>
    <property type="molecule type" value="Genomic_DNA"/>
</dbReference>
<gene>
    <name evidence="1" type="ORF">VMF7928_00382</name>
</gene>
<protein>
    <recommendedName>
        <fullName evidence="3">Transposase</fullName>
    </recommendedName>
</protein>
<accession>A0ABM8ZZA9</accession>